<keyword evidence="7" id="KW-0472">Membrane</keyword>
<dbReference type="AlphaFoldDB" id="A0A3N9U9C0"/>
<keyword evidence="5 6" id="KW-0413">Isomerase</keyword>
<dbReference type="Gene3D" id="1.10.4030.10">
    <property type="entry name" value="Porin chaperone SurA, peptide-binding domain"/>
    <property type="match status" value="1"/>
</dbReference>
<dbReference type="InterPro" id="IPR050245">
    <property type="entry name" value="PrsA_foldase"/>
</dbReference>
<evidence type="ECO:0000256" key="5">
    <source>
        <dbReference type="ARBA" id="ARBA00023235"/>
    </source>
</evidence>
<dbReference type="SUPFAM" id="SSF109998">
    <property type="entry name" value="Triger factor/SurA peptide-binding domain-like"/>
    <property type="match status" value="1"/>
</dbReference>
<sequence length="320" mass="36404">MRSNPKKAINQMSEKTPLTKRRLKTKPTLTLLIVLFLGNLFWFILWLIPDGERTPKSDGGDELVATVDGEEITRQQWLAAMESLYGKETLQTLVNKAVMEKAAEEYDIEVTEEEINLDIALMRTAQDSTDTSFQQLDEEQLRQKVRAQLILEKVLTKDVVLKEKDIEKYYEENRSLYNIPTTYRTSIIVVQSKEDAESVRKELKDGSNFSVLARERSLDSSSASLGGDIGYVNADQTNIDSTIADAVKSLDEKEISDPFVMSDGRYGIVYLEEIKEGGSFTFDDVKGHIKRELAIEQLPTSVSPEAFWNEFNVTWFYGDL</sequence>
<organism evidence="9 10">
    <name type="scientific">Lysinibacillus composti</name>
    <dbReference type="NCBI Taxonomy" id="720633"/>
    <lineage>
        <taxon>Bacteria</taxon>
        <taxon>Bacillati</taxon>
        <taxon>Bacillota</taxon>
        <taxon>Bacilli</taxon>
        <taxon>Bacillales</taxon>
        <taxon>Bacillaceae</taxon>
        <taxon>Lysinibacillus</taxon>
    </lineage>
</organism>
<comment type="caution">
    <text evidence="9">The sequence shown here is derived from an EMBL/GenBank/DDBJ whole genome shotgun (WGS) entry which is preliminary data.</text>
</comment>
<dbReference type="Pfam" id="PF13145">
    <property type="entry name" value="Rotamase_2"/>
    <property type="match status" value="1"/>
</dbReference>
<dbReference type="PANTHER" id="PTHR47245:SF1">
    <property type="entry name" value="FOLDASE PROTEIN PRSA"/>
    <property type="match status" value="1"/>
</dbReference>
<keyword evidence="7" id="KW-0812">Transmembrane</keyword>
<dbReference type="InterPro" id="IPR023058">
    <property type="entry name" value="PPIase_PpiC_CS"/>
</dbReference>
<dbReference type="PANTHER" id="PTHR47245">
    <property type="entry name" value="PEPTIDYLPROLYL ISOMERASE"/>
    <property type="match status" value="1"/>
</dbReference>
<keyword evidence="10" id="KW-1185">Reference proteome</keyword>
<dbReference type="Proteomes" id="UP000274033">
    <property type="component" value="Unassembled WGS sequence"/>
</dbReference>
<dbReference type="PROSITE" id="PS50198">
    <property type="entry name" value="PPIC_PPIASE_2"/>
    <property type="match status" value="1"/>
</dbReference>
<evidence type="ECO:0000313" key="9">
    <source>
        <dbReference type="EMBL" id="RQW73239.1"/>
    </source>
</evidence>
<accession>A0A3N9U9C0</accession>
<feature type="transmembrane region" description="Helical" evidence="7">
    <location>
        <begin position="29"/>
        <end position="48"/>
    </location>
</feature>
<evidence type="ECO:0000256" key="6">
    <source>
        <dbReference type="PROSITE-ProRule" id="PRU00278"/>
    </source>
</evidence>
<reference evidence="9 10" key="1">
    <citation type="journal article" date="2013" name="J. Microbiol.">
        <title>Lysinibacillus chungkukjangi sp. nov., isolated from Chungkukjang, Korean fermented soybean food.</title>
        <authorList>
            <person name="Kim S.J."/>
            <person name="Jang Y.H."/>
            <person name="Hamada M."/>
            <person name="Ahn J.H."/>
            <person name="Weon H.Y."/>
            <person name="Suzuki K."/>
            <person name="Whang K.S."/>
            <person name="Kwon S.W."/>
        </authorList>
    </citation>
    <scope>NUCLEOTIDE SEQUENCE [LARGE SCALE GENOMIC DNA]</scope>
    <source>
        <strain evidence="9 10">MCCC 1A12701</strain>
    </source>
</reference>
<dbReference type="GO" id="GO:0003755">
    <property type="term" value="F:peptidyl-prolyl cis-trans isomerase activity"/>
    <property type="evidence" value="ECO:0007669"/>
    <property type="project" value="UniProtKB-KW"/>
</dbReference>
<evidence type="ECO:0000256" key="4">
    <source>
        <dbReference type="ARBA" id="ARBA00023110"/>
    </source>
</evidence>
<evidence type="ECO:0000256" key="3">
    <source>
        <dbReference type="ARBA" id="ARBA00022729"/>
    </source>
</evidence>
<dbReference type="InterPro" id="IPR000297">
    <property type="entry name" value="PPIase_PpiC"/>
</dbReference>
<feature type="domain" description="PpiC" evidence="8">
    <location>
        <begin position="180"/>
        <end position="273"/>
    </location>
</feature>
<dbReference type="InterPro" id="IPR027304">
    <property type="entry name" value="Trigger_fact/SurA_dom_sf"/>
</dbReference>
<evidence type="ECO:0000259" key="8">
    <source>
        <dbReference type="PROSITE" id="PS50198"/>
    </source>
</evidence>
<name>A0A3N9U9C0_9BACI</name>
<evidence type="ECO:0000313" key="10">
    <source>
        <dbReference type="Proteomes" id="UP000274033"/>
    </source>
</evidence>
<keyword evidence="4 6" id="KW-0697">Rotamase</keyword>
<dbReference type="EMBL" id="RRCT01000024">
    <property type="protein sequence ID" value="RQW73239.1"/>
    <property type="molecule type" value="Genomic_DNA"/>
</dbReference>
<evidence type="ECO:0000256" key="1">
    <source>
        <dbReference type="ARBA" id="ARBA00000971"/>
    </source>
</evidence>
<evidence type="ECO:0000256" key="2">
    <source>
        <dbReference type="ARBA" id="ARBA00013194"/>
    </source>
</evidence>
<dbReference type="InterPro" id="IPR046357">
    <property type="entry name" value="PPIase_dom_sf"/>
</dbReference>
<dbReference type="SUPFAM" id="SSF54534">
    <property type="entry name" value="FKBP-like"/>
    <property type="match status" value="1"/>
</dbReference>
<dbReference type="RefSeq" id="WP_124766631.1">
    <property type="nucleotide sequence ID" value="NZ_JAFBDY010000022.1"/>
</dbReference>
<gene>
    <name evidence="9" type="ORF">EBB45_17445</name>
</gene>
<dbReference type="PROSITE" id="PS01096">
    <property type="entry name" value="PPIC_PPIASE_1"/>
    <property type="match status" value="1"/>
</dbReference>
<comment type="catalytic activity">
    <reaction evidence="1">
        <text>[protein]-peptidylproline (omega=180) = [protein]-peptidylproline (omega=0)</text>
        <dbReference type="Rhea" id="RHEA:16237"/>
        <dbReference type="Rhea" id="RHEA-COMP:10747"/>
        <dbReference type="Rhea" id="RHEA-COMP:10748"/>
        <dbReference type="ChEBI" id="CHEBI:83833"/>
        <dbReference type="ChEBI" id="CHEBI:83834"/>
        <dbReference type="EC" id="5.2.1.8"/>
    </reaction>
</comment>
<protein>
    <recommendedName>
        <fullName evidence="2">peptidylprolyl isomerase</fullName>
        <ecNumber evidence="2">5.2.1.8</ecNumber>
    </recommendedName>
</protein>
<keyword evidence="3" id="KW-0732">Signal</keyword>
<keyword evidence="7" id="KW-1133">Transmembrane helix</keyword>
<evidence type="ECO:0000256" key="7">
    <source>
        <dbReference type="SAM" id="Phobius"/>
    </source>
</evidence>
<dbReference type="EC" id="5.2.1.8" evidence="2"/>
<dbReference type="OrthoDB" id="2677468at2"/>
<dbReference type="Gene3D" id="3.10.50.40">
    <property type="match status" value="1"/>
</dbReference>
<proteinExistence type="predicted"/>